<dbReference type="SUPFAM" id="SSF54534">
    <property type="entry name" value="FKBP-like"/>
    <property type="match status" value="2"/>
</dbReference>
<dbReference type="InterPro" id="IPR000297">
    <property type="entry name" value="PPIase_PpiC"/>
</dbReference>
<dbReference type="InterPro" id="IPR046357">
    <property type="entry name" value="PPIase_dom_sf"/>
</dbReference>
<dbReference type="Gene3D" id="3.10.50.40">
    <property type="match status" value="2"/>
</dbReference>
<dbReference type="GO" id="GO:0003755">
    <property type="term" value="F:peptidyl-prolyl cis-trans isomerase activity"/>
    <property type="evidence" value="ECO:0007669"/>
    <property type="project" value="UniProtKB-KW"/>
</dbReference>
<feature type="signal peptide" evidence="2">
    <location>
        <begin position="1"/>
        <end position="20"/>
    </location>
</feature>
<dbReference type="RefSeq" id="WP_136844908.1">
    <property type="nucleotide sequence ID" value="NZ_SUPL01000010.1"/>
</dbReference>
<dbReference type="OrthoDB" id="14196at2"/>
<dbReference type="Pfam" id="PF13145">
    <property type="entry name" value="Rotamase_2"/>
    <property type="match status" value="1"/>
</dbReference>
<feature type="chain" id="PRO_5020552930" evidence="2">
    <location>
        <begin position="21"/>
        <end position="647"/>
    </location>
</feature>
<keyword evidence="1 4" id="KW-0413">Isomerase</keyword>
<dbReference type="EMBL" id="SUPL01000010">
    <property type="protein sequence ID" value="TJY32190.1"/>
    <property type="molecule type" value="Genomic_DNA"/>
</dbReference>
<proteinExistence type="predicted"/>
<reference evidence="4 5" key="1">
    <citation type="submission" date="2019-04" db="EMBL/GenBank/DDBJ databases">
        <title>Lacinutrix sp. nov., isolated from marine water.</title>
        <authorList>
            <person name="Kim W."/>
        </authorList>
    </citation>
    <scope>NUCLEOTIDE SEQUENCE [LARGE SCALE GENOMIC DNA]</scope>
    <source>
        <strain evidence="4 5">CAU 1491</strain>
    </source>
</reference>
<dbReference type="Pfam" id="PF00639">
    <property type="entry name" value="Rotamase"/>
    <property type="match status" value="2"/>
</dbReference>
<sequence length="647" mass="75515">MKTYIYSTCVFFFFSFFISAQSNNKDVLFTVDNNPVPASEFVRVYKKNLDLVKDESQKDIDQYLTLFINYKLKLVEARALDFHKKPQYIRELEGYKKQLAKNYLVDNEVTEALVKEAYSRANYDINAKHILFRLEPSNKDTVEVYNRLIDLRERFKNEDFNSLQKELHNGNTILVEDLGYFSVFKMVYDFENEAYKTSVGEVSMPFRTQFGYHIVKVFDKRKSRGEITAGHIMISNNNKETTEDPETRIKEIYKLLEQGQEFESLAKQFSEDRSSASKGGKLAPFTSGQLSSTVFEDTAFGIQEDGAISKPFQSEYGWHIVKRYSIKPVGSFEDMRYELENKVSRDSRSKLINTSMQNKLKKQYNVSNENTARAYFISILNDDFYNRKWQLPEGFSKEKTILTIGNKNWNYKDFASVLRSQQKGDVKGKSFEQIVDDAYESFLNTCVLSYHEDNLENVNEEFAQILNEYREGLLLFDLMETKIWDAAKSDTLGIESFYNKNKENYKWKTRVEAAVATTSKEKDIEKVRQMFKDDKPVEEIKQALNGNGEQNVIVTSGIFAANHQALPTNFEFKEGVSKVYYQNNAYYLVKVSKLIPESYKPLDEVRGVIINDYQQELEKNWIDNLKRKYKVTINQQALQNIKEQIIN</sequence>
<name>A0A4U0EL87_9FLAO</name>
<dbReference type="PANTHER" id="PTHR47245">
    <property type="entry name" value="PEPTIDYLPROLYL ISOMERASE"/>
    <property type="match status" value="1"/>
</dbReference>
<dbReference type="InterPro" id="IPR050245">
    <property type="entry name" value="PrsA_foldase"/>
</dbReference>
<dbReference type="PROSITE" id="PS50198">
    <property type="entry name" value="PPIC_PPIASE_2"/>
    <property type="match status" value="2"/>
</dbReference>
<feature type="domain" description="PpiC" evidence="3">
    <location>
        <begin position="224"/>
        <end position="325"/>
    </location>
</feature>
<accession>A0A4U0EL87</accession>
<protein>
    <submittedName>
        <fullName evidence="4">Peptidylprolyl isomerase</fullName>
    </submittedName>
</protein>
<dbReference type="AlphaFoldDB" id="A0A4U0EL87"/>
<comment type="caution">
    <text evidence="4">The sequence shown here is derived from an EMBL/GenBank/DDBJ whole genome shotgun (WGS) entry which is preliminary data.</text>
</comment>
<evidence type="ECO:0000256" key="2">
    <source>
        <dbReference type="SAM" id="SignalP"/>
    </source>
</evidence>
<evidence type="ECO:0000313" key="4">
    <source>
        <dbReference type="EMBL" id="TJY32190.1"/>
    </source>
</evidence>
<dbReference type="PANTHER" id="PTHR47245:SF2">
    <property type="entry name" value="PEPTIDYL-PROLYL CIS-TRANS ISOMERASE HP_0175-RELATED"/>
    <property type="match status" value="1"/>
</dbReference>
<dbReference type="Proteomes" id="UP000307657">
    <property type="component" value="Unassembled WGS sequence"/>
</dbReference>
<feature type="domain" description="PpiC" evidence="3">
    <location>
        <begin position="122"/>
        <end position="219"/>
    </location>
</feature>
<evidence type="ECO:0000259" key="3">
    <source>
        <dbReference type="PROSITE" id="PS50198"/>
    </source>
</evidence>
<gene>
    <name evidence="4" type="ORF">E5167_14615</name>
</gene>
<organism evidence="4 5">
    <name type="scientific">Pontimicrobium aquaticum</name>
    <dbReference type="NCBI Taxonomy" id="2565367"/>
    <lineage>
        <taxon>Bacteria</taxon>
        <taxon>Pseudomonadati</taxon>
        <taxon>Bacteroidota</taxon>
        <taxon>Flavobacteriia</taxon>
        <taxon>Flavobacteriales</taxon>
        <taxon>Flavobacteriaceae</taxon>
        <taxon>Pontimicrobium</taxon>
    </lineage>
</organism>
<evidence type="ECO:0000313" key="5">
    <source>
        <dbReference type="Proteomes" id="UP000307657"/>
    </source>
</evidence>
<keyword evidence="5" id="KW-1185">Reference proteome</keyword>
<keyword evidence="1" id="KW-0697">Rotamase</keyword>
<keyword evidence="2" id="KW-0732">Signal</keyword>
<evidence type="ECO:0000256" key="1">
    <source>
        <dbReference type="PROSITE-ProRule" id="PRU00278"/>
    </source>
</evidence>